<keyword evidence="10" id="KW-0902">Two-component regulatory system</keyword>
<dbReference type="Proteomes" id="UP000093159">
    <property type="component" value="Unassembled WGS sequence"/>
</dbReference>
<dbReference type="GO" id="GO:0000160">
    <property type="term" value="P:phosphorelay signal transduction system"/>
    <property type="evidence" value="ECO:0007669"/>
    <property type="project" value="UniProtKB-KW"/>
</dbReference>
<dbReference type="InterPro" id="IPR050398">
    <property type="entry name" value="HssS/ArlS-like"/>
</dbReference>
<evidence type="ECO:0000256" key="11">
    <source>
        <dbReference type="ARBA" id="ARBA00023136"/>
    </source>
</evidence>
<evidence type="ECO:0000256" key="5">
    <source>
        <dbReference type="ARBA" id="ARBA00022553"/>
    </source>
</evidence>
<dbReference type="GO" id="GO:0005886">
    <property type="term" value="C:plasma membrane"/>
    <property type="evidence" value="ECO:0007669"/>
    <property type="project" value="UniProtKB-SubCell"/>
</dbReference>
<dbReference type="GO" id="GO:0005524">
    <property type="term" value="F:ATP binding"/>
    <property type="evidence" value="ECO:0007669"/>
    <property type="project" value="UniProtKB-KW"/>
</dbReference>
<proteinExistence type="predicted"/>
<evidence type="ECO:0000259" key="14">
    <source>
        <dbReference type="PROSITE" id="PS50109"/>
    </source>
</evidence>
<evidence type="ECO:0000256" key="6">
    <source>
        <dbReference type="ARBA" id="ARBA00022679"/>
    </source>
</evidence>
<feature type="transmembrane region" description="Helical" evidence="13">
    <location>
        <begin position="37"/>
        <end position="54"/>
    </location>
</feature>
<dbReference type="PANTHER" id="PTHR45528">
    <property type="entry name" value="SENSOR HISTIDINE KINASE CPXA"/>
    <property type="match status" value="1"/>
</dbReference>
<evidence type="ECO:0000256" key="13">
    <source>
        <dbReference type="SAM" id="Phobius"/>
    </source>
</evidence>
<dbReference type="OrthoDB" id="9761634at2"/>
<sequence>MNFKKIYFFLSLSIIFLLIQIISFLFFYFSLFNIDNLWIYFFLIVFEFALFIYLSKKILNPIFKSDEMIESSIKNTLHELNIPVSTIKLNIDLIKSTIKDEKTLARVERVKQANENLIKLYKNMEYQLKKELEKIELEEFCLEDALNESLFKFDEQKELIKFEIDITNINLYADYHGFIIVLDNLISNAIKYNAKEDAYIKIVQKENIFSIYNSGKSILPENIMLVFERYFQENTLNKGYGIGLAVIKEYCDKYKIGINIEALKEGTIVKLNLKNIIKQA</sequence>
<dbReference type="InterPro" id="IPR003594">
    <property type="entry name" value="HATPase_dom"/>
</dbReference>
<keyword evidence="5" id="KW-0597">Phosphoprotein</keyword>
<dbReference type="InterPro" id="IPR005467">
    <property type="entry name" value="His_kinase_dom"/>
</dbReference>
<keyword evidence="7" id="KW-0547">Nucleotide-binding</keyword>
<evidence type="ECO:0000256" key="8">
    <source>
        <dbReference type="ARBA" id="ARBA00022777"/>
    </source>
</evidence>
<evidence type="ECO:0000313" key="18">
    <source>
        <dbReference type="Proteomes" id="UP000322644"/>
    </source>
</evidence>
<organism evidence="16 18">
    <name type="scientific">Arcobacter porcinus</name>
    <dbReference type="NCBI Taxonomy" id="1935204"/>
    <lineage>
        <taxon>Bacteria</taxon>
        <taxon>Pseudomonadati</taxon>
        <taxon>Campylobacterota</taxon>
        <taxon>Epsilonproteobacteria</taxon>
        <taxon>Campylobacterales</taxon>
        <taxon>Arcobacteraceae</taxon>
        <taxon>Arcobacter</taxon>
    </lineage>
</organism>
<feature type="domain" description="Histidine kinase" evidence="14">
    <location>
        <begin position="75"/>
        <end position="277"/>
    </location>
</feature>
<keyword evidence="6 15" id="KW-0808">Transferase</keyword>
<dbReference type="SMART" id="SM00387">
    <property type="entry name" value="HATPase_c"/>
    <property type="match status" value="1"/>
</dbReference>
<evidence type="ECO:0000313" key="17">
    <source>
        <dbReference type="Proteomes" id="UP000093159"/>
    </source>
</evidence>
<keyword evidence="11 13" id="KW-0472">Membrane</keyword>
<name>A0A1C0AZM2_9BACT</name>
<comment type="catalytic activity">
    <reaction evidence="1">
        <text>ATP + protein L-histidine = ADP + protein N-phospho-L-histidine.</text>
        <dbReference type="EC" id="2.7.13.3"/>
    </reaction>
</comment>
<dbReference type="EC" id="2.7.13.3" evidence="3"/>
<reference evidence="16 18" key="3">
    <citation type="submission" date="2019-09" db="EMBL/GenBank/DDBJ databases">
        <title>Taxonomic note: a critical rebuttal of the proposed division of the genus Arcobacter into six genera, emended descriptions of Arcobacter anaerophilus and the genus Arcobacter, and an assessment of genus-level boundaries for Epsilonproteobacteria using in silico genomic comparator tools.</title>
        <authorList>
            <person name="On S.L.W."/>
            <person name="Miller W.G."/>
            <person name="Biggs P."/>
            <person name="Cornelius A."/>
            <person name="Vandamme P."/>
        </authorList>
    </citation>
    <scope>NUCLEOTIDE SEQUENCE [LARGE SCALE GENOMIC DNA]</scope>
    <source>
        <strain evidence="16 18">CCUG 56899</strain>
    </source>
</reference>
<reference evidence="15 17" key="1">
    <citation type="submission" date="2015-05" db="EMBL/GenBank/DDBJ databases">
        <authorList>
            <person name="Rovetto F."/>
            <person name="Cocolin L."/>
            <person name="Illeghems K."/>
            <person name="Van Nieuwerburgh F."/>
            <person name="Houf K."/>
        </authorList>
    </citation>
    <scope>NUCLEOTIDE SEQUENCE [LARGE SCALE GENOMIC DNA]</scope>
    <source>
        <strain evidence="15 17">117434</strain>
    </source>
</reference>
<dbReference type="AlphaFoldDB" id="A0A1C0AZM2"/>
<reference evidence="16 18" key="2">
    <citation type="submission" date="2019-09" db="EMBL/GenBank/DDBJ databases">
        <title>Complete genome sequencing of four Arcobacter species reveals a diverse suite of mobile elements.</title>
        <authorList>
            <person name="Miller W.G."/>
            <person name="Yee E."/>
            <person name="Bono J.L."/>
        </authorList>
    </citation>
    <scope>NUCLEOTIDE SEQUENCE [LARGE SCALE GENOMIC DNA]</scope>
    <source>
        <strain evidence="16 18">CCUG 56899</strain>
    </source>
</reference>
<dbReference type="InterPro" id="IPR036890">
    <property type="entry name" value="HATPase_C_sf"/>
</dbReference>
<evidence type="ECO:0000256" key="3">
    <source>
        <dbReference type="ARBA" id="ARBA00012438"/>
    </source>
</evidence>
<feature type="coiled-coil region" evidence="12">
    <location>
        <begin position="107"/>
        <end position="138"/>
    </location>
</feature>
<evidence type="ECO:0000313" key="15">
    <source>
        <dbReference type="EMBL" id="OCL92993.1"/>
    </source>
</evidence>
<dbReference type="EMBL" id="LDIR01000001">
    <property type="protein sequence ID" value="OCL92993.1"/>
    <property type="molecule type" value="Genomic_DNA"/>
</dbReference>
<keyword evidence="9" id="KW-0067">ATP-binding</keyword>
<keyword evidence="8 16" id="KW-0418">Kinase</keyword>
<feature type="transmembrane region" description="Helical" evidence="13">
    <location>
        <begin position="7"/>
        <end position="31"/>
    </location>
</feature>
<dbReference type="KEGG" id="apoc:APORC_0975"/>
<protein>
    <recommendedName>
        <fullName evidence="3">histidine kinase</fullName>
        <ecNumber evidence="3">2.7.13.3</ecNumber>
    </recommendedName>
</protein>
<evidence type="ECO:0000256" key="1">
    <source>
        <dbReference type="ARBA" id="ARBA00000085"/>
    </source>
</evidence>
<evidence type="ECO:0000256" key="9">
    <source>
        <dbReference type="ARBA" id="ARBA00022840"/>
    </source>
</evidence>
<keyword evidence="13" id="KW-0812">Transmembrane</keyword>
<keyword evidence="17" id="KW-1185">Reference proteome</keyword>
<dbReference type="GO" id="GO:0004673">
    <property type="term" value="F:protein histidine kinase activity"/>
    <property type="evidence" value="ECO:0007669"/>
    <property type="project" value="UniProtKB-EC"/>
</dbReference>
<evidence type="ECO:0000256" key="2">
    <source>
        <dbReference type="ARBA" id="ARBA00004651"/>
    </source>
</evidence>
<dbReference type="Gene3D" id="3.30.565.10">
    <property type="entry name" value="Histidine kinase-like ATPase, C-terminal domain"/>
    <property type="match status" value="1"/>
</dbReference>
<dbReference type="PROSITE" id="PS50109">
    <property type="entry name" value="HIS_KIN"/>
    <property type="match status" value="1"/>
</dbReference>
<dbReference type="Proteomes" id="UP000322644">
    <property type="component" value="Chromosome"/>
</dbReference>
<accession>A0A1C0AZM2</accession>
<dbReference type="PANTHER" id="PTHR45528:SF1">
    <property type="entry name" value="SENSOR HISTIDINE KINASE CPXA"/>
    <property type="match status" value="1"/>
</dbReference>
<evidence type="ECO:0000256" key="4">
    <source>
        <dbReference type="ARBA" id="ARBA00022475"/>
    </source>
</evidence>
<evidence type="ECO:0000256" key="7">
    <source>
        <dbReference type="ARBA" id="ARBA00022741"/>
    </source>
</evidence>
<keyword evidence="13" id="KW-1133">Transmembrane helix</keyword>
<dbReference type="CDD" id="cd00075">
    <property type="entry name" value="HATPase"/>
    <property type="match status" value="1"/>
</dbReference>
<evidence type="ECO:0000256" key="10">
    <source>
        <dbReference type="ARBA" id="ARBA00023012"/>
    </source>
</evidence>
<keyword evidence="4" id="KW-1003">Cell membrane</keyword>
<comment type="subcellular location">
    <subcellularLocation>
        <location evidence="2">Cell membrane</location>
        <topology evidence="2">Multi-pass membrane protein</topology>
    </subcellularLocation>
</comment>
<evidence type="ECO:0000256" key="12">
    <source>
        <dbReference type="SAM" id="Coils"/>
    </source>
</evidence>
<dbReference type="SUPFAM" id="SSF55874">
    <property type="entry name" value="ATPase domain of HSP90 chaperone/DNA topoisomerase II/histidine kinase"/>
    <property type="match status" value="1"/>
</dbReference>
<evidence type="ECO:0000313" key="16">
    <source>
        <dbReference type="EMBL" id="QEP40577.1"/>
    </source>
</evidence>
<dbReference type="EMBL" id="CP036246">
    <property type="protein sequence ID" value="QEP40577.1"/>
    <property type="molecule type" value="Genomic_DNA"/>
</dbReference>
<keyword evidence="12" id="KW-0175">Coiled coil</keyword>
<gene>
    <name evidence="15" type="primary">phoR_1</name>
    <name evidence="15" type="ORF">AAX28_00533</name>
    <name evidence="16" type="ORF">APORC_0975</name>
</gene>
<dbReference type="Pfam" id="PF02518">
    <property type="entry name" value="HATPase_c"/>
    <property type="match status" value="1"/>
</dbReference>